<feature type="domain" description="Chromo" evidence="2">
    <location>
        <begin position="304"/>
        <end position="368"/>
    </location>
</feature>
<evidence type="ECO:0000313" key="4">
    <source>
        <dbReference type="Proteomes" id="UP001165083"/>
    </source>
</evidence>
<feature type="region of interest" description="Disordered" evidence="1">
    <location>
        <begin position="172"/>
        <end position="294"/>
    </location>
</feature>
<dbReference type="SUPFAM" id="SSF54160">
    <property type="entry name" value="Chromo domain-like"/>
    <property type="match status" value="1"/>
</dbReference>
<dbReference type="PROSITE" id="PS50013">
    <property type="entry name" value="CHROMO_2"/>
    <property type="match status" value="1"/>
</dbReference>
<dbReference type="InterPro" id="IPR023780">
    <property type="entry name" value="Chromo_domain"/>
</dbReference>
<feature type="compositionally biased region" description="Basic and acidic residues" evidence="1">
    <location>
        <begin position="275"/>
        <end position="291"/>
    </location>
</feature>
<reference evidence="3" key="1">
    <citation type="submission" date="2023-04" db="EMBL/GenBank/DDBJ databases">
        <title>Phytophthora lilii NBRC 32176.</title>
        <authorList>
            <person name="Ichikawa N."/>
            <person name="Sato H."/>
            <person name="Tonouchi N."/>
        </authorList>
    </citation>
    <scope>NUCLEOTIDE SEQUENCE</scope>
    <source>
        <strain evidence="3">NBRC 32176</strain>
    </source>
</reference>
<sequence length="517" mass="56434">MCQRVKPAGSAQAPLRPLPIATDTWRSVSMDFIFGLPPDDQGRTGVLVFVDRFSKMVHLAAVAAQVTAEETASLFLDCRSTSRRNTLTDGDGRTDRVFPSTDGIQTTAVTNLGANKLAPRFIGPFKMTQVIGDAYSLDIPKVMRLHPTFYVGRLKPYYPATIPTDVHPQQVLARSPSAQHDDADAGMARGLSPREMAPQREVRRRPASPNSAGDSSSPDAPIPTERRASQPRMPADHQSPQAVEPPARRRSPGRPPAASCDTGQSSNAPLRRSTRLHENKSSHEVRYRRDSPPPLVDAAGNERWIVESLVDHDLRRDREGGPHDARGRARRSEIYYRVRWLGHSPTEDTWEPRSRLLEDVPDVVNDYEASLAAASVTTVAANDYDPESAFDCANAGVTAILRGELCCWPELQLMLPFSARRSTPSLKAVRTAFHKVHSSQGLRSSSITKYAGVSVEFALELVVGIVFCVVAAWRDPATRVGDLHAVVGDSSAFALTGPLVLLREGGDVMGPIAYIGD</sequence>
<dbReference type="AlphaFoldDB" id="A0A9W6X3N2"/>
<accession>A0A9W6X3N2</accession>
<proteinExistence type="predicted"/>
<dbReference type="InterPro" id="IPR000953">
    <property type="entry name" value="Chromo/chromo_shadow_dom"/>
</dbReference>
<dbReference type="Proteomes" id="UP001165083">
    <property type="component" value="Unassembled WGS sequence"/>
</dbReference>
<comment type="caution">
    <text evidence="3">The sequence shown here is derived from an EMBL/GenBank/DDBJ whole genome shotgun (WGS) entry which is preliminary data.</text>
</comment>
<keyword evidence="4" id="KW-1185">Reference proteome</keyword>
<organism evidence="3 4">
    <name type="scientific">Phytophthora lilii</name>
    <dbReference type="NCBI Taxonomy" id="2077276"/>
    <lineage>
        <taxon>Eukaryota</taxon>
        <taxon>Sar</taxon>
        <taxon>Stramenopiles</taxon>
        <taxon>Oomycota</taxon>
        <taxon>Peronosporomycetes</taxon>
        <taxon>Peronosporales</taxon>
        <taxon>Peronosporaceae</taxon>
        <taxon>Phytophthora</taxon>
    </lineage>
</organism>
<dbReference type="Gene3D" id="3.30.420.10">
    <property type="entry name" value="Ribonuclease H-like superfamily/Ribonuclease H"/>
    <property type="match status" value="1"/>
</dbReference>
<dbReference type="InterPro" id="IPR016197">
    <property type="entry name" value="Chromo-like_dom_sf"/>
</dbReference>
<dbReference type="EMBL" id="BSXW01000737">
    <property type="protein sequence ID" value="GMF28811.1"/>
    <property type="molecule type" value="Genomic_DNA"/>
</dbReference>
<dbReference type="PANTHER" id="PTHR45835">
    <property type="entry name" value="YALI0A06105P"/>
    <property type="match status" value="1"/>
</dbReference>
<dbReference type="InterPro" id="IPR036397">
    <property type="entry name" value="RNaseH_sf"/>
</dbReference>
<protein>
    <submittedName>
        <fullName evidence="3">Unnamed protein product</fullName>
    </submittedName>
</protein>
<dbReference type="Pfam" id="PF24626">
    <property type="entry name" value="SH3_Tf2-1"/>
    <property type="match status" value="1"/>
</dbReference>
<evidence type="ECO:0000259" key="2">
    <source>
        <dbReference type="PROSITE" id="PS50013"/>
    </source>
</evidence>
<dbReference type="InterPro" id="IPR056924">
    <property type="entry name" value="SH3_Tf2-1"/>
</dbReference>
<dbReference type="PANTHER" id="PTHR45835:SF99">
    <property type="entry name" value="CHROMO DOMAIN-CONTAINING PROTEIN-RELATED"/>
    <property type="match status" value="1"/>
</dbReference>
<dbReference type="Pfam" id="PF00385">
    <property type="entry name" value="Chromo"/>
    <property type="match status" value="1"/>
</dbReference>
<dbReference type="OrthoDB" id="273092at2759"/>
<evidence type="ECO:0000256" key="1">
    <source>
        <dbReference type="SAM" id="MobiDB-lite"/>
    </source>
</evidence>
<gene>
    <name evidence="3" type="ORF">Plil01_001216900</name>
</gene>
<name>A0A9W6X3N2_9STRA</name>
<evidence type="ECO:0000313" key="3">
    <source>
        <dbReference type="EMBL" id="GMF28811.1"/>
    </source>
</evidence>
<dbReference type="SUPFAM" id="SSF53098">
    <property type="entry name" value="Ribonuclease H-like"/>
    <property type="match status" value="1"/>
</dbReference>
<dbReference type="GO" id="GO:0003676">
    <property type="term" value="F:nucleic acid binding"/>
    <property type="evidence" value="ECO:0007669"/>
    <property type="project" value="InterPro"/>
</dbReference>
<feature type="compositionally biased region" description="Polar residues" evidence="1">
    <location>
        <begin position="208"/>
        <end position="218"/>
    </location>
</feature>
<dbReference type="Gene3D" id="2.40.50.40">
    <property type="match status" value="1"/>
</dbReference>
<dbReference type="InterPro" id="IPR012337">
    <property type="entry name" value="RNaseH-like_sf"/>
</dbReference>
<dbReference type="SMART" id="SM00298">
    <property type="entry name" value="CHROMO"/>
    <property type="match status" value="1"/>
</dbReference>
<dbReference type="CDD" id="cd00024">
    <property type="entry name" value="CD_CSD"/>
    <property type="match status" value="1"/>
</dbReference>